<dbReference type="Proteomes" id="UP001139521">
    <property type="component" value="Unassembled WGS sequence"/>
</dbReference>
<keyword evidence="3" id="KW-1185">Reference proteome</keyword>
<sequence>MNIETIAFDADDTLWVNEPYFQATEKEFCCLLNEFMSEDKISAELLKTEMKNLELYGYGIKGFMLSMIETLYSITEGKADLKLVQKVIDLGQTLIQQPVELIEGVAYTLERLSKNYKLVLATKGDLLDQERKLEASKLGKWFHHIEVMSDKKPKNFQKLLRHIEVPAENFLMVGNSVRSDIIPVLEINSYAAHIPFHTTWIHEKHETNMEHPNLLKLEKIEDILNHLF</sequence>
<protein>
    <submittedName>
        <fullName evidence="2">HAD family hydrolase</fullName>
    </submittedName>
</protein>
<dbReference type="InterPro" id="IPR036412">
    <property type="entry name" value="HAD-like_sf"/>
</dbReference>
<evidence type="ECO:0000256" key="1">
    <source>
        <dbReference type="ARBA" id="ARBA00022801"/>
    </source>
</evidence>
<dbReference type="InterPro" id="IPR023198">
    <property type="entry name" value="PGP-like_dom2"/>
</dbReference>
<evidence type="ECO:0000313" key="2">
    <source>
        <dbReference type="EMBL" id="MCL6220333.1"/>
    </source>
</evidence>
<organism evidence="2 3">
    <name type="scientific">Zunongwangia pacifica</name>
    <dbReference type="NCBI Taxonomy" id="2911062"/>
    <lineage>
        <taxon>Bacteria</taxon>
        <taxon>Pseudomonadati</taxon>
        <taxon>Bacteroidota</taxon>
        <taxon>Flavobacteriia</taxon>
        <taxon>Flavobacteriales</taxon>
        <taxon>Flavobacteriaceae</taxon>
        <taxon>Zunongwangia</taxon>
    </lineage>
</organism>
<dbReference type="PANTHER" id="PTHR43316:SF8">
    <property type="entry name" value="HAD FAMILY HYDROLASE"/>
    <property type="match status" value="1"/>
</dbReference>
<dbReference type="SFLD" id="SFLDG01129">
    <property type="entry name" value="C1.5:_HAD__Beta-PGM__Phosphata"/>
    <property type="match status" value="1"/>
</dbReference>
<dbReference type="InterPro" id="IPR023214">
    <property type="entry name" value="HAD_sf"/>
</dbReference>
<dbReference type="InterPro" id="IPR051540">
    <property type="entry name" value="S-2-haloacid_dehalogenase"/>
</dbReference>
<gene>
    <name evidence="2" type="ORF">L1967_18735</name>
</gene>
<keyword evidence="1 2" id="KW-0378">Hydrolase</keyword>
<dbReference type="Pfam" id="PF00702">
    <property type="entry name" value="Hydrolase"/>
    <property type="match status" value="1"/>
</dbReference>
<dbReference type="EMBL" id="JAKHSK010000038">
    <property type="protein sequence ID" value="MCL6220333.1"/>
    <property type="molecule type" value="Genomic_DNA"/>
</dbReference>
<dbReference type="RefSeq" id="WP_249603034.1">
    <property type="nucleotide sequence ID" value="NZ_JAKHSK010000038.1"/>
</dbReference>
<proteinExistence type="predicted"/>
<dbReference type="AlphaFoldDB" id="A0A9X1ZXG3"/>
<dbReference type="PANTHER" id="PTHR43316">
    <property type="entry name" value="HYDROLASE, HALOACID DELAHOGENASE-RELATED"/>
    <property type="match status" value="1"/>
</dbReference>
<name>A0A9X1ZXG3_9FLAO</name>
<dbReference type="Gene3D" id="1.10.150.240">
    <property type="entry name" value="Putative phosphatase, domain 2"/>
    <property type="match status" value="1"/>
</dbReference>
<comment type="caution">
    <text evidence="2">The sequence shown here is derived from an EMBL/GenBank/DDBJ whole genome shotgun (WGS) entry which is preliminary data.</text>
</comment>
<accession>A0A9X1ZXG3</accession>
<dbReference type="SFLD" id="SFLDS00003">
    <property type="entry name" value="Haloacid_Dehalogenase"/>
    <property type="match status" value="1"/>
</dbReference>
<dbReference type="GO" id="GO:0016787">
    <property type="term" value="F:hydrolase activity"/>
    <property type="evidence" value="ECO:0007669"/>
    <property type="project" value="UniProtKB-KW"/>
</dbReference>
<dbReference type="Gene3D" id="3.40.50.1000">
    <property type="entry name" value="HAD superfamily/HAD-like"/>
    <property type="match status" value="1"/>
</dbReference>
<dbReference type="SUPFAM" id="SSF56784">
    <property type="entry name" value="HAD-like"/>
    <property type="match status" value="1"/>
</dbReference>
<reference evidence="2" key="1">
    <citation type="submission" date="2022-01" db="EMBL/GenBank/DDBJ databases">
        <title>Genome sequencing of Zunongwangia sp. M21534 genome.</title>
        <authorList>
            <person name="Chen Y."/>
            <person name="Dong C."/>
            <person name="Shao Z."/>
        </authorList>
    </citation>
    <scope>NUCLEOTIDE SEQUENCE</scope>
    <source>
        <strain evidence="2">MCCC M21534</strain>
    </source>
</reference>
<evidence type="ECO:0000313" key="3">
    <source>
        <dbReference type="Proteomes" id="UP001139521"/>
    </source>
</evidence>